<dbReference type="VEuPathDB" id="TriTrypDB:BSAL_12620"/>
<protein>
    <submittedName>
        <fullName evidence="1">Uncharacterized protein</fullName>
    </submittedName>
</protein>
<dbReference type="Proteomes" id="UP000051952">
    <property type="component" value="Unassembled WGS sequence"/>
</dbReference>
<dbReference type="AlphaFoldDB" id="A0A0S4J967"/>
<evidence type="ECO:0000313" key="2">
    <source>
        <dbReference type="Proteomes" id="UP000051952"/>
    </source>
</evidence>
<gene>
    <name evidence="1" type="ORF">BSAL_12620</name>
</gene>
<keyword evidence="2" id="KW-1185">Reference proteome</keyword>
<dbReference type="OMA" id="NNSYQTH"/>
<reference evidence="2" key="1">
    <citation type="submission" date="2015-09" db="EMBL/GenBank/DDBJ databases">
        <authorList>
            <consortium name="Pathogen Informatics"/>
        </authorList>
    </citation>
    <scope>NUCLEOTIDE SEQUENCE [LARGE SCALE GENOMIC DNA]</scope>
    <source>
        <strain evidence="2">Lake Konstanz</strain>
    </source>
</reference>
<name>A0A0S4J967_BODSA</name>
<organism evidence="1 2">
    <name type="scientific">Bodo saltans</name>
    <name type="common">Flagellated protozoan</name>
    <dbReference type="NCBI Taxonomy" id="75058"/>
    <lineage>
        <taxon>Eukaryota</taxon>
        <taxon>Discoba</taxon>
        <taxon>Euglenozoa</taxon>
        <taxon>Kinetoplastea</taxon>
        <taxon>Metakinetoplastina</taxon>
        <taxon>Eubodonida</taxon>
        <taxon>Bodonidae</taxon>
        <taxon>Bodo</taxon>
    </lineage>
</organism>
<sequence>MRSTSIIRLQYFREWPWPTKLPLKKGWFHHLSRTESIANESKQVFMAGDLAVVGVLLYCFWRVADDRLSGKHQTRLSHLTGLPPAIVAQDFDFANSSKNRTVDRTVLDNYRSEFAQARVERRSVESFIFNF</sequence>
<dbReference type="OrthoDB" id="268628at2759"/>
<accession>A0A0S4J967</accession>
<evidence type="ECO:0000313" key="1">
    <source>
        <dbReference type="EMBL" id="CUG87904.1"/>
    </source>
</evidence>
<dbReference type="EMBL" id="CYKH01001596">
    <property type="protein sequence ID" value="CUG87904.1"/>
    <property type="molecule type" value="Genomic_DNA"/>
</dbReference>
<proteinExistence type="predicted"/>